<evidence type="ECO:0000313" key="5">
    <source>
        <dbReference type="EMBL" id="SIS01433.1"/>
    </source>
</evidence>
<keyword evidence="2" id="KW-0238">DNA-binding</keyword>
<keyword evidence="3" id="KW-0804">Transcription</keyword>
<proteinExistence type="predicted"/>
<reference evidence="6" key="1">
    <citation type="submission" date="2017-01" db="EMBL/GenBank/DDBJ databases">
        <authorList>
            <person name="Varghese N."/>
            <person name="Submissions S."/>
        </authorList>
    </citation>
    <scope>NUCLEOTIDE SEQUENCE [LARGE SCALE GENOMIC DNA]</scope>
    <source>
        <strain evidence="6">type strain: HArc-</strain>
    </source>
</reference>
<feature type="domain" description="HTH hxlR-type" evidence="4">
    <location>
        <begin position="21"/>
        <end position="118"/>
    </location>
</feature>
<dbReference type="Gene3D" id="1.10.10.10">
    <property type="entry name" value="Winged helix-like DNA-binding domain superfamily/Winged helix DNA-binding domain"/>
    <property type="match status" value="1"/>
</dbReference>
<dbReference type="PANTHER" id="PTHR33204">
    <property type="entry name" value="TRANSCRIPTIONAL REGULATOR, MARR FAMILY"/>
    <property type="match status" value="1"/>
</dbReference>
<keyword evidence="1" id="KW-0805">Transcription regulation</keyword>
<accession>A0A1N7FMB5</accession>
<dbReference type="Proteomes" id="UP000185936">
    <property type="component" value="Unassembled WGS sequence"/>
</dbReference>
<dbReference type="PROSITE" id="PS51118">
    <property type="entry name" value="HTH_HXLR"/>
    <property type="match status" value="1"/>
</dbReference>
<dbReference type="STRING" id="308853.SAMN05421752_107136"/>
<dbReference type="RefSeq" id="WP_076609321.1">
    <property type="nucleotide sequence ID" value="NZ_FTNR01000007.1"/>
</dbReference>
<name>A0A1N7FMB5_9EURY</name>
<protein>
    <submittedName>
        <fullName evidence="5">Transcriptional regulator, HxlR family</fullName>
    </submittedName>
</protein>
<evidence type="ECO:0000313" key="6">
    <source>
        <dbReference type="Proteomes" id="UP000185936"/>
    </source>
</evidence>
<dbReference type="AlphaFoldDB" id="A0A1N7FMB5"/>
<keyword evidence="6" id="KW-1185">Reference proteome</keyword>
<dbReference type="GO" id="GO:0003677">
    <property type="term" value="F:DNA binding"/>
    <property type="evidence" value="ECO:0007669"/>
    <property type="project" value="UniProtKB-KW"/>
</dbReference>
<dbReference type="PANTHER" id="PTHR33204:SF18">
    <property type="entry name" value="TRANSCRIPTIONAL REGULATORY PROTEIN"/>
    <property type="match status" value="1"/>
</dbReference>
<dbReference type="InterPro" id="IPR036388">
    <property type="entry name" value="WH-like_DNA-bd_sf"/>
</dbReference>
<dbReference type="Pfam" id="PF01638">
    <property type="entry name" value="HxlR"/>
    <property type="match status" value="1"/>
</dbReference>
<dbReference type="EMBL" id="FTNR01000007">
    <property type="protein sequence ID" value="SIS01433.1"/>
    <property type="molecule type" value="Genomic_DNA"/>
</dbReference>
<evidence type="ECO:0000256" key="2">
    <source>
        <dbReference type="ARBA" id="ARBA00023125"/>
    </source>
</evidence>
<dbReference type="InterPro" id="IPR036390">
    <property type="entry name" value="WH_DNA-bd_sf"/>
</dbReference>
<evidence type="ECO:0000259" key="4">
    <source>
        <dbReference type="PROSITE" id="PS51118"/>
    </source>
</evidence>
<dbReference type="SUPFAM" id="SSF46785">
    <property type="entry name" value="Winged helix' DNA-binding domain"/>
    <property type="match status" value="1"/>
</dbReference>
<gene>
    <name evidence="5" type="ORF">SAMN05421752_107136</name>
</gene>
<sequence length="125" mass="14186">MNCNDTLPPKPGRDNDVFEICPVARAFEIAGSKWRLTVLRCLHLWGEQRFSELQETSTADSATLSRVLGELEERNLVSRRLEDRPIATYYSLTERGEALAGVFDAFEEWALEWTVADLPEGQSPK</sequence>
<dbReference type="OrthoDB" id="147589at2157"/>
<dbReference type="InterPro" id="IPR002577">
    <property type="entry name" value="HTH_HxlR"/>
</dbReference>
<evidence type="ECO:0000256" key="1">
    <source>
        <dbReference type="ARBA" id="ARBA00023015"/>
    </source>
</evidence>
<dbReference type="CDD" id="cd00090">
    <property type="entry name" value="HTH_ARSR"/>
    <property type="match status" value="1"/>
</dbReference>
<dbReference type="InterPro" id="IPR011991">
    <property type="entry name" value="ArsR-like_HTH"/>
</dbReference>
<evidence type="ECO:0000256" key="3">
    <source>
        <dbReference type="ARBA" id="ARBA00023163"/>
    </source>
</evidence>
<organism evidence="5 6">
    <name type="scientific">Natronorubrum thiooxidans</name>
    <dbReference type="NCBI Taxonomy" id="308853"/>
    <lineage>
        <taxon>Archaea</taxon>
        <taxon>Methanobacteriati</taxon>
        <taxon>Methanobacteriota</taxon>
        <taxon>Stenosarchaea group</taxon>
        <taxon>Halobacteria</taxon>
        <taxon>Halobacteriales</taxon>
        <taxon>Natrialbaceae</taxon>
        <taxon>Natronorubrum</taxon>
    </lineage>
</organism>